<comment type="subcellular location">
    <subcellularLocation>
        <location evidence="1">Membrane</location>
        <topology evidence="1">Multi-pass membrane protein</topology>
    </subcellularLocation>
</comment>
<organism evidence="11 12">
    <name type="scientific">Tetrabaena socialis</name>
    <dbReference type="NCBI Taxonomy" id="47790"/>
    <lineage>
        <taxon>Eukaryota</taxon>
        <taxon>Viridiplantae</taxon>
        <taxon>Chlorophyta</taxon>
        <taxon>core chlorophytes</taxon>
        <taxon>Chlorophyceae</taxon>
        <taxon>CS clade</taxon>
        <taxon>Chlamydomonadales</taxon>
        <taxon>Tetrabaenaceae</taxon>
        <taxon>Tetrabaena</taxon>
    </lineage>
</organism>
<evidence type="ECO:0000313" key="11">
    <source>
        <dbReference type="EMBL" id="PNH02106.1"/>
    </source>
</evidence>
<feature type="transmembrane region" description="Helical" evidence="9">
    <location>
        <begin position="104"/>
        <end position="126"/>
    </location>
</feature>
<evidence type="ECO:0000256" key="6">
    <source>
        <dbReference type="ARBA" id="ARBA00023136"/>
    </source>
</evidence>
<sequence length="852" mass="90087">MLRKAFSARRDRAILVPWSSPRKISFSVSSDLSAAEGSLTTWISSLLMAPDTASKASANASARLMKSLSSPPPVPPPPYVYNDHPQENAHQYGGRLASYFNSGFNIVEAVCWLMLVASIGLKAAMWAVPDGQDNPLWSDLQTARDFIYNTASILVWARLLQYIVPLHEGMGSQLMVISQMFREVFKFAVPGTILLTGVTFALYAMFKCVLGSQVPLTPGGGEAEGAKEDRLALLRRVAAAVAEDDLEDLRKAVEAYGSRARAAPSAWPRPSFLTSSGVPLTTVAAQRNAQPRLVLYLAAQGGELDATGLKYVLASAKALQGGGYTDVRHFVLSYLFHQRNPIASAMVAAQVLLEAAAANSAKAKDWKDRGIPALATFPSTMLKLFRTFLGETMFDVFVDEQTEIYNLYGNIITLLYALVATVVLANLLIAIISFKYQPDKMAELLAHYEYMVDHHLIGAPFSAPQLLLRLALPSGCRQKGSSSWLAETFSLSPMDGIVVSGENTESKFLPTGSSELPAQRQFLCARVLTRVEVARALRHAGFKRSEVAAAAGGALTPAEAAAGPRGRPKQPSASASGALAAPPAPGGWTRDGASLLPYAHSDSSSSGGASGSDDDVDLATIGAAARPRVSAASRRQPSYSGGAAGMAAVQEAAAVLPFGPGGFGGGGGASGGGLDDAKAALAKAARRVARKVGAELRQSVMAGLKGEVMEAVRAAAAGLGGGGGMGGSSASGIPARTRSPLPMHLIWPRPAPTPLLAGENTESKFLPTGSSELPYLVYLLTFYPAALALSWAIYFGMAPYCIAHFALIGYRKWTGGDKRSLSAEPTYTKRHTRSLLRFWLASYSISKDIAAV</sequence>
<keyword evidence="5" id="KW-0406">Ion transport</keyword>
<dbReference type="GO" id="GO:0051480">
    <property type="term" value="P:regulation of cytosolic calcium ion concentration"/>
    <property type="evidence" value="ECO:0007669"/>
    <property type="project" value="TreeGrafter"/>
</dbReference>
<keyword evidence="6 9" id="KW-0472">Membrane</keyword>
<keyword evidence="3 9" id="KW-0812">Transmembrane</keyword>
<feature type="region of interest" description="Disordered" evidence="8">
    <location>
        <begin position="558"/>
        <end position="615"/>
    </location>
</feature>
<dbReference type="InterPro" id="IPR005821">
    <property type="entry name" value="Ion_trans_dom"/>
</dbReference>
<evidence type="ECO:0000256" key="2">
    <source>
        <dbReference type="ARBA" id="ARBA00022448"/>
    </source>
</evidence>
<feature type="transmembrane region" description="Helical" evidence="9">
    <location>
        <begin position="184"/>
        <end position="206"/>
    </location>
</feature>
<dbReference type="Proteomes" id="UP000236333">
    <property type="component" value="Unassembled WGS sequence"/>
</dbReference>
<gene>
    <name evidence="11" type="ORF">TSOC_011955</name>
</gene>
<name>A0A2J7ZPB2_9CHLO</name>
<dbReference type="PANTHER" id="PTHR10117:SF54">
    <property type="entry name" value="TRANSIENT RECEPTOR POTENTIAL-GAMMA PROTEIN"/>
    <property type="match status" value="1"/>
</dbReference>
<proteinExistence type="predicted"/>
<evidence type="ECO:0000256" key="4">
    <source>
        <dbReference type="ARBA" id="ARBA00022989"/>
    </source>
</evidence>
<keyword evidence="7" id="KW-0407">Ion channel</keyword>
<evidence type="ECO:0000256" key="3">
    <source>
        <dbReference type="ARBA" id="ARBA00022692"/>
    </source>
</evidence>
<evidence type="ECO:0000256" key="5">
    <source>
        <dbReference type="ARBA" id="ARBA00023065"/>
    </source>
</evidence>
<dbReference type="InterPro" id="IPR002153">
    <property type="entry name" value="TRPC_channel"/>
</dbReference>
<keyword evidence="2" id="KW-0813">Transport</keyword>
<feature type="transmembrane region" description="Helical" evidence="9">
    <location>
        <begin position="414"/>
        <end position="434"/>
    </location>
</feature>
<feature type="domain" description="Ion transport" evidence="10">
    <location>
        <begin position="97"/>
        <end position="436"/>
    </location>
</feature>
<dbReference type="GO" id="GO:0015279">
    <property type="term" value="F:store-operated calcium channel activity"/>
    <property type="evidence" value="ECO:0007669"/>
    <property type="project" value="TreeGrafter"/>
</dbReference>
<feature type="compositionally biased region" description="Low complexity" evidence="8">
    <location>
        <begin position="558"/>
        <end position="581"/>
    </location>
</feature>
<evidence type="ECO:0000256" key="9">
    <source>
        <dbReference type="SAM" id="Phobius"/>
    </source>
</evidence>
<evidence type="ECO:0000259" key="10">
    <source>
        <dbReference type="Pfam" id="PF00520"/>
    </source>
</evidence>
<evidence type="ECO:0000256" key="7">
    <source>
        <dbReference type="ARBA" id="ARBA00023303"/>
    </source>
</evidence>
<protein>
    <recommendedName>
        <fullName evidence="10">Ion transport domain-containing protein</fullName>
    </recommendedName>
</protein>
<evidence type="ECO:0000313" key="12">
    <source>
        <dbReference type="Proteomes" id="UP000236333"/>
    </source>
</evidence>
<dbReference type="AlphaFoldDB" id="A0A2J7ZPB2"/>
<accession>A0A2J7ZPB2</accession>
<evidence type="ECO:0000256" key="8">
    <source>
        <dbReference type="SAM" id="MobiDB-lite"/>
    </source>
</evidence>
<dbReference type="GO" id="GO:0070679">
    <property type="term" value="F:inositol 1,4,5 trisphosphate binding"/>
    <property type="evidence" value="ECO:0007669"/>
    <property type="project" value="TreeGrafter"/>
</dbReference>
<evidence type="ECO:0000256" key="1">
    <source>
        <dbReference type="ARBA" id="ARBA00004141"/>
    </source>
</evidence>
<dbReference type="PANTHER" id="PTHR10117">
    <property type="entry name" value="TRANSIENT RECEPTOR POTENTIAL CHANNEL"/>
    <property type="match status" value="1"/>
</dbReference>
<dbReference type="OrthoDB" id="10633870at2759"/>
<dbReference type="EMBL" id="PGGS01000721">
    <property type="protein sequence ID" value="PNH02106.1"/>
    <property type="molecule type" value="Genomic_DNA"/>
</dbReference>
<reference evidence="11 12" key="1">
    <citation type="journal article" date="2017" name="Mol. Biol. Evol.">
        <title>The 4-celled Tetrabaena socialis nuclear genome reveals the essential components for genetic control of cell number at the origin of multicellularity in the volvocine lineage.</title>
        <authorList>
            <person name="Featherston J."/>
            <person name="Arakaki Y."/>
            <person name="Hanschen E.R."/>
            <person name="Ferris P.J."/>
            <person name="Michod R.E."/>
            <person name="Olson B.J.S.C."/>
            <person name="Nozaki H."/>
            <person name="Durand P.M."/>
        </authorList>
    </citation>
    <scope>NUCLEOTIDE SEQUENCE [LARGE SCALE GENOMIC DNA]</scope>
    <source>
        <strain evidence="11 12">NIES-571</strain>
    </source>
</reference>
<comment type="caution">
    <text evidence="11">The sequence shown here is derived from an EMBL/GenBank/DDBJ whole genome shotgun (WGS) entry which is preliminary data.</text>
</comment>
<dbReference type="GO" id="GO:0005886">
    <property type="term" value="C:plasma membrane"/>
    <property type="evidence" value="ECO:0007669"/>
    <property type="project" value="TreeGrafter"/>
</dbReference>
<dbReference type="GO" id="GO:0034703">
    <property type="term" value="C:cation channel complex"/>
    <property type="evidence" value="ECO:0007669"/>
    <property type="project" value="TreeGrafter"/>
</dbReference>
<keyword evidence="12" id="KW-1185">Reference proteome</keyword>
<keyword evidence="4 9" id="KW-1133">Transmembrane helix</keyword>
<dbReference type="Pfam" id="PF00520">
    <property type="entry name" value="Ion_trans"/>
    <property type="match status" value="1"/>
</dbReference>